<dbReference type="Proteomes" id="UP000199150">
    <property type="component" value="Unassembled WGS sequence"/>
</dbReference>
<dbReference type="PROSITE" id="PS51891">
    <property type="entry name" value="CENP_V_GFA"/>
    <property type="match status" value="1"/>
</dbReference>
<dbReference type="InterPro" id="IPR011057">
    <property type="entry name" value="Mss4-like_sf"/>
</dbReference>
<evidence type="ECO:0000256" key="4">
    <source>
        <dbReference type="ARBA" id="ARBA00023239"/>
    </source>
</evidence>
<dbReference type="SUPFAM" id="SSF51316">
    <property type="entry name" value="Mss4-like"/>
    <property type="match status" value="1"/>
</dbReference>
<reference evidence="7" key="1">
    <citation type="submission" date="2016-10" db="EMBL/GenBank/DDBJ databases">
        <authorList>
            <person name="Varghese N."/>
            <person name="Submissions S."/>
        </authorList>
    </citation>
    <scope>NUCLEOTIDE SEQUENCE [LARGE SCALE GENOMIC DNA]</scope>
    <source>
        <strain evidence="7">CGMCC 1.3431</strain>
    </source>
</reference>
<dbReference type="STRING" id="260084.SAMN02927928_0718"/>
<gene>
    <name evidence="6" type="ORF">SAMN02927928_0718</name>
</gene>
<evidence type="ECO:0000256" key="1">
    <source>
        <dbReference type="ARBA" id="ARBA00005495"/>
    </source>
</evidence>
<keyword evidence="2" id="KW-0479">Metal-binding</keyword>
<proteinExistence type="inferred from homology"/>
<dbReference type="InterPro" id="IPR006913">
    <property type="entry name" value="CENP-V/GFA"/>
</dbReference>
<dbReference type="Gene3D" id="3.90.1590.10">
    <property type="entry name" value="glutathione-dependent formaldehyde- activating enzyme (gfa)"/>
    <property type="match status" value="1"/>
</dbReference>
<dbReference type="GO" id="GO:0046872">
    <property type="term" value="F:metal ion binding"/>
    <property type="evidence" value="ECO:0007669"/>
    <property type="project" value="UniProtKB-KW"/>
</dbReference>
<evidence type="ECO:0000313" key="6">
    <source>
        <dbReference type="EMBL" id="SCW36587.1"/>
    </source>
</evidence>
<dbReference type="EMBL" id="FMTS01000001">
    <property type="protein sequence ID" value="SCW36587.1"/>
    <property type="molecule type" value="Genomic_DNA"/>
</dbReference>
<dbReference type="OrthoDB" id="7186766at2"/>
<dbReference type="AlphaFoldDB" id="A0A1G4PWJ0"/>
<name>A0A1G4PWJ0_9CAUL</name>
<sequence length="151" mass="16594">MTRADHVNPQNGLPVPLKGGCACGAVRFEAIAEPIRVGLCHCMTCRKKHGSAFNPFVVFQFEDVLIGGALQSWRSSEHATRLSCATCASPICYQEDAGTEIELNLGSFDDTSLFAPQYENWTVHRETWLPALGIPTRATDSDFQKRHLANA</sequence>
<dbReference type="PANTHER" id="PTHR33337:SF40">
    <property type="entry name" value="CENP-V_GFA DOMAIN-CONTAINING PROTEIN-RELATED"/>
    <property type="match status" value="1"/>
</dbReference>
<keyword evidence="4" id="KW-0456">Lyase</keyword>
<feature type="domain" description="CENP-V/GFA" evidence="5">
    <location>
        <begin position="17"/>
        <end position="119"/>
    </location>
</feature>
<keyword evidence="3" id="KW-0862">Zinc</keyword>
<protein>
    <submittedName>
        <fullName evidence="6">Uncharacterized conserved protein</fullName>
    </submittedName>
</protein>
<comment type="similarity">
    <text evidence="1">Belongs to the Gfa family.</text>
</comment>
<keyword evidence="7" id="KW-1185">Reference proteome</keyword>
<accession>A0A1G4PWJ0</accession>
<evidence type="ECO:0000313" key="7">
    <source>
        <dbReference type="Proteomes" id="UP000199150"/>
    </source>
</evidence>
<evidence type="ECO:0000259" key="5">
    <source>
        <dbReference type="PROSITE" id="PS51891"/>
    </source>
</evidence>
<dbReference type="RefSeq" id="WP_090643728.1">
    <property type="nucleotide sequence ID" value="NZ_CBCRYE010000001.1"/>
</dbReference>
<evidence type="ECO:0000256" key="3">
    <source>
        <dbReference type="ARBA" id="ARBA00022833"/>
    </source>
</evidence>
<organism evidence="6 7">
    <name type="scientific">Asticcacaulis taihuensis</name>
    <dbReference type="NCBI Taxonomy" id="260084"/>
    <lineage>
        <taxon>Bacteria</taxon>
        <taxon>Pseudomonadati</taxon>
        <taxon>Pseudomonadota</taxon>
        <taxon>Alphaproteobacteria</taxon>
        <taxon>Caulobacterales</taxon>
        <taxon>Caulobacteraceae</taxon>
        <taxon>Asticcacaulis</taxon>
    </lineage>
</organism>
<dbReference type="PANTHER" id="PTHR33337">
    <property type="entry name" value="GFA DOMAIN-CONTAINING PROTEIN"/>
    <property type="match status" value="1"/>
</dbReference>
<dbReference type="Pfam" id="PF04828">
    <property type="entry name" value="GFA"/>
    <property type="match status" value="1"/>
</dbReference>
<evidence type="ECO:0000256" key="2">
    <source>
        <dbReference type="ARBA" id="ARBA00022723"/>
    </source>
</evidence>
<dbReference type="GO" id="GO:0016846">
    <property type="term" value="F:carbon-sulfur lyase activity"/>
    <property type="evidence" value="ECO:0007669"/>
    <property type="project" value="InterPro"/>
</dbReference>